<gene>
    <name evidence="1" type="ORF">Zm00014a_043103</name>
</gene>
<organism evidence="1">
    <name type="scientific">Zea mays</name>
    <name type="common">Maize</name>
    <dbReference type="NCBI Taxonomy" id="4577"/>
    <lineage>
        <taxon>Eukaryota</taxon>
        <taxon>Viridiplantae</taxon>
        <taxon>Streptophyta</taxon>
        <taxon>Embryophyta</taxon>
        <taxon>Tracheophyta</taxon>
        <taxon>Spermatophyta</taxon>
        <taxon>Magnoliopsida</taxon>
        <taxon>Liliopsida</taxon>
        <taxon>Poales</taxon>
        <taxon>Poaceae</taxon>
        <taxon>PACMAD clade</taxon>
        <taxon>Panicoideae</taxon>
        <taxon>Andropogonodae</taxon>
        <taxon>Andropogoneae</taxon>
        <taxon>Tripsacinae</taxon>
        <taxon>Zea</taxon>
    </lineage>
</organism>
<dbReference type="EMBL" id="NCVQ01000003">
    <property type="protein sequence ID" value="PWZ37129.1"/>
    <property type="molecule type" value="Genomic_DNA"/>
</dbReference>
<proteinExistence type="predicted"/>
<name>A0A3L6FQD2_MAIZE</name>
<comment type="caution">
    <text evidence="1">The sequence shown here is derived from an EMBL/GenBank/DDBJ whole genome shotgun (WGS) entry which is preliminary data.</text>
</comment>
<dbReference type="Proteomes" id="UP000251960">
    <property type="component" value="Chromosome 2"/>
</dbReference>
<protein>
    <submittedName>
        <fullName evidence="1">Uncharacterized protein</fullName>
    </submittedName>
</protein>
<reference evidence="1" key="1">
    <citation type="journal article" date="2018" name="Nat. Genet.">
        <title>Extensive intraspecific gene order and gene structural variations between Mo17 and other maize genomes.</title>
        <authorList>
            <person name="Sun S."/>
            <person name="Zhou Y."/>
            <person name="Chen J."/>
            <person name="Shi J."/>
            <person name="Zhao H."/>
            <person name="Zhao H."/>
            <person name="Song W."/>
            <person name="Zhang M."/>
            <person name="Cui Y."/>
            <person name="Dong X."/>
            <person name="Liu H."/>
            <person name="Ma X."/>
            <person name="Jiao Y."/>
            <person name="Wang B."/>
            <person name="Wei X."/>
            <person name="Stein J.C."/>
            <person name="Glaubitz J.C."/>
            <person name="Lu F."/>
            <person name="Yu G."/>
            <person name="Liang C."/>
            <person name="Fengler K."/>
            <person name="Li B."/>
            <person name="Rafalski A."/>
            <person name="Schnable P.S."/>
            <person name="Ware D.H."/>
            <person name="Buckler E.S."/>
            <person name="Lai J."/>
        </authorList>
    </citation>
    <scope>NUCLEOTIDE SEQUENCE [LARGE SCALE GENOMIC DNA]</scope>
    <source>
        <tissue evidence="1">Seedling</tissue>
    </source>
</reference>
<accession>A0A3L6FQD2</accession>
<dbReference type="AlphaFoldDB" id="A0A3L6FQD2"/>
<evidence type="ECO:0000313" key="1">
    <source>
        <dbReference type="EMBL" id="PWZ37129.1"/>
    </source>
</evidence>
<sequence length="30" mass="3777">MYYKVIDLFELYNSYKLYLHLISYVKVMIL</sequence>